<comment type="caution">
    <text evidence="1">The sequence shown here is derived from an EMBL/GenBank/DDBJ whole genome shotgun (WGS) entry which is preliminary data.</text>
</comment>
<dbReference type="RefSeq" id="WP_192766891.1">
    <property type="nucleotide sequence ID" value="NZ_JADBEB010000001.1"/>
</dbReference>
<protein>
    <submittedName>
        <fullName evidence="1">FXSXX-COOH protein</fullName>
    </submittedName>
</protein>
<dbReference type="AlphaFoldDB" id="A0A927R4X6"/>
<dbReference type="InterPro" id="IPR026334">
    <property type="entry name" value="FxSxx-COOH"/>
</dbReference>
<gene>
    <name evidence="1" type="ORF">H4W31_002597</name>
</gene>
<proteinExistence type="predicted"/>
<dbReference type="EMBL" id="JADBEB010000001">
    <property type="protein sequence ID" value="MBE1486959.1"/>
    <property type="molecule type" value="Genomic_DNA"/>
</dbReference>
<evidence type="ECO:0000313" key="1">
    <source>
        <dbReference type="EMBL" id="MBE1486959.1"/>
    </source>
</evidence>
<keyword evidence="2" id="KW-1185">Reference proteome</keyword>
<name>A0A927R4X6_9ACTN</name>
<organism evidence="1 2">
    <name type="scientific">Plantactinospora soyae</name>
    <dbReference type="NCBI Taxonomy" id="1544732"/>
    <lineage>
        <taxon>Bacteria</taxon>
        <taxon>Bacillati</taxon>
        <taxon>Actinomycetota</taxon>
        <taxon>Actinomycetes</taxon>
        <taxon>Micromonosporales</taxon>
        <taxon>Micromonosporaceae</taxon>
        <taxon>Plantactinospora</taxon>
    </lineage>
</organism>
<evidence type="ECO:0000313" key="2">
    <source>
        <dbReference type="Proteomes" id="UP000649753"/>
    </source>
</evidence>
<sequence>MKRVGPDVEGHLVDLDDIPLAQVLQMDEDESVLANSIRRVIDAAQRHPRDTVAAFNNYI</sequence>
<reference evidence="1" key="1">
    <citation type="submission" date="2020-10" db="EMBL/GenBank/DDBJ databases">
        <title>Sequencing the genomes of 1000 actinobacteria strains.</title>
        <authorList>
            <person name="Klenk H.-P."/>
        </authorList>
    </citation>
    <scope>NUCLEOTIDE SEQUENCE</scope>
    <source>
        <strain evidence="1">DSM 46832</strain>
    </source>
</reference>
<dbReference type="Proteomes" id="UP000649753">
    <property type="component" value="Unassembled WGS sequence"/>
</dbReference>
<dbReference type="NCBIfam" id="TIGR04268">
    <property type="entry name" value="FxSxx-COOH"/>
    <property type="match status" value="1"/>
</dbReference>
<accession>A0A927R4X6</accession>